<comment type="caution">
    <text evidence="2">The sequence shown here is derived from an EMBL/GenBank/DDBJ whole genome shotgun (WGS) entry which is preliminary data.</text>
</comment>
<reference evidence="2 3" key="1">
    <citation type="journal article" date="2023" name="Plants (Basel)">
        <title>Bridging the Gap: Combining Genomics and Transcriptomics Approaches to Understand Stylosanthes scabra, an Orphan Legume from the Brazilian Caatinga.</title>
        <authorList>
            <person name="Ferreira-Neto J.R.C."/>
            <person name="da Silva M.D."/>
            <person name="Binneck E."/>
            <person name="de Melo N.F."/>
            <person name="da Silva R.H."/>
            <person name="de Melo A.L.T.M."/>
            <person name="Pandolfi V."/>
            <person name="Bustamante F.O."/>
            <person name="Brasileiro-Vidal A.C."/>
            <person name="Benko-Iseppon A.M."/>
        </authorList>
    </citation>
    <scope>NUCLEOTIDE SEQUENCE [LARGE SCALE GENOMIC DNA]</scope>
    <source>
        <tissue evidence="2">Leaves</tissue>
    </source>
</reference>
<organism evidence="2 3">
    <name type="scientific">Stylosanthes scabra</name>
    <dbReference type="NCBI Taxonomy" id="79078"/>
    <lineage>
        <taxon>Eukaryota</taxon>
        <taxon>Viridiplantae</taxon>
        <taxon>Streptophyta</taxon>
        <taxon>Embryophyta</taxon>
        <taxon>Tracheophyta</taxon>
        <taxon>Spermatophyta</taxon>
        <taxon>Magnoliopsida</taxon>
        <taxon>eudicotyledons</taxon>
        <taxon>Gunneridae</taxon>
        <taxon>Pentapetalae</taxon>
        <taxon>rosids</taxon>
        <taxon>fabids</taxon>
        <taxon>Fabales</taxon>
        <taxon>Fabaceae</taxon>
        <taxon>Papilionoideae</taxon>
        <taxon>50 kb inversion clade</taxon>
        <taxon>dalbergioids sensu lato</taxon>
        <taxon>Dalbergieae</taxon>
        <taxon>Pterocarpus clade</taxon>
        <taxon>Stylosanthes</taxon>
    </lineage>
</organism>
<evidence type="ECO:0000256" key="1">
    <source>
        <dbReference type="SAM" id="MobiDB-lite"/>
    </source>
</evidence>
<evidence type="ECO:0000313" key="3">
    <source>
        <dbReference type="Proteomes" id="UP001341840"/>
    </source>
</evidence>
<feature type="compositionally biased region" description="Basic and acidic residues" evidence="1">
    <location>
        <begin position="83"/>
        <end position="95"/>
    </location>
</feature>
<evidence type="ECO:0000313" key="2">
    <source>
        <dbReference type="EMBL" id="MED6137531.1"/>
    </source>
</evidence>
<keyword evidence="3" id="KW-1185">Reference proteome</keyword>
<name>A0ABU6SN38_9FABA</name>
<protein>
    <submittedName>
        <fullName evidence="2">Uncharacterized protein</fullName>
    </submittedName>
</protein>
<proteinExistence type="predicted"/>
<dbReference type="Proteomes" id="UP001341840">
    <property type="component" value="Unassembled WGS sequence"/>
</dbReference>
<dbReference type="EMBL" id="JASCZI010061076">
    <property type="protein sequence ID" value="MED6137531.1"/>
    <property type="molecule type" value="Genomic_DNA"/>
</dbReference>
<feature type="region of interest" description="Disordered" evidence="1">
    <location>
        <begin position="83"/>
        <end position="137"/>
    </location>
</feature>
<accession>A0ABU6SN38</accession>
<sequence length="195" mass="22065">MKQALAVALARSYNNDQMSMVLETEDIPLTAPLILYFHSNKHGLIKKCISKDEPWTKEWTTTELKRVSKKEVDQPSGLIKKIEELRKYEREKSNKSDTPNRAPNKRRRVSPDSSTTADSYVAREIPKGDDDGDVGPIRPSFNLGISQDEIDVSVSLSPKTVDVDGGPLVPIRVIIPPDFNEVEQGRVYRWVMDDK</sequence>
<gene>
    <name evidence="2" type="ORF">PIB30_065801</name>
</gene>